<dbReference type="FunFam" id="3.30.70.270:FF:000001">
    <property type="entry name" value="Diguanylate cyclase domain protein"/>
    <property type="match status" value="1"/>
</dbReference>
<dbReference type="SMART" id="SM00267">
    <property type="entry name" value="GGDEF"/>
    <property type="match status" value="1"/>
</dbReference>
<evidence type="ECO:0000256" key="1">
    <source>
        <dbReference type="ARBA" id="ARBA00012528"/>
    </source>
</evidence>
<organism evidence="4 5">
    <name type="scientific">Undibacterium piscinae</name>
    <dbReference type="NCBI Taxonomy" id="2495591"/>
    <lineage>
        <taxon>Bacteria</taxon>
        <taxon>Pseudomonadati</taxon>
        <taxon>Pseudomonadota</taxon>
        <taxon>Betaproteobacteria</taxon>
        <taxon>Burkholderiales</taxon>
        <taxon>Oxalobacteraceae</taxon>
        <taxon>Undibacterium</taxon>
    </lineage>
</organism>
<proteinExistence type="predicted"/>
<accession>A0A6M4A6E8</accession>
<dbReference type="InterPro" id="IPR029787">
    <property type="entry name" value="Nucleotide_cyclase"/>
</dbReference>
<dbReference type="Pfam" id="PF00990">
    <property type="entry name" value="GGDEF"/>
    <property type="match status" value="1"/>
</dbReference>
<evidence type="ECO:0000313" key="4">
    <source>
        <dbReference type="EMBL" id="QJQ05649.1"/>
    </source>
</evidence>
<dbReference type="SUPFAM" id="SSF55785">
    <property type="entry name" value="PYP-like sensor domain (PAS domain)"/>
    <property type="match status" value="1"/>
</dbReference>
<feature type="domain" description="GGDEF" evidence="3">
    <location>
        <begin position="182"/>
        <end position="283"/>
    </location>
</feature>
<dbReference type="PANTHER" id="PTHR45138:SF9">
    <property type="entry name" value="DIGUANYLATE CYCLASE DGCM-RELATED"/>
    <property type="match status" value="1"/>
</dbReference>
<dbReference type="CDD" id="cd01949">
    <property type="entry name" value="GGDEF"/>
    <property type="match status" value="1"/>
</dbReference>
<reference evidence="4 5" key="1">
    <citation type="journal article" date="2019" name="Int. J. Syst. Evol. Microbiol.">
        <title>Undibacterium piscinae sp. nov., isolated from Korean shiner intestine.</title>
        <authorList>
            <person name="Lee S.Y."/>
            <person name="Kang W."/>
            <person name="Kim P.S."/>
            <person name="Kim H.S."/>
            <person name="Sung H."/>
            <person name="Shin N.R."/>
            <person name="Whon T.W."/>
            <person name="Yun J.H."/>
            <person name="Lee J.Y."/>
            <person name="Lee J.Y."/>
            <person name="Jung M.J."/>
            <person name="Jeong Y.S."/>
            <person name="Tak E.J."/>
            <person name="Han J.E."/>
            <person name="Hyun D.W."/>
            <person name="Kang M.S."/>
            <person name="Lee K.E."/>
            <person name="Lee B.H."/>
            <person name="Bae J.W."/>
        </authorList>
    </citation>
    <scope>NUCLEOTIDE SEQUENCE [LARGE SCALE GENOMIC DNA]</scope>
    <source>
        <strain evidence="4 5">S11R28</strain>
    </source>
</reference>
<dbReference type="GO" id="GO:1902201">
    <property type="term" value="P:negative regulation of bacterial-type flagellum-dependent cell motility"/>
    <property type="evidence" value="ECO:0007669"/>
    <property type="project" value="TreeGrafter"/>
</dbReference>
<dbReference type="GO" id="GO:0052621">
    <property type="term" value="F:diguanylate cyclase activity"/>
    <property type="evidence" value="ECO:0007669"/>
    <property type="project" value="UniProtKB-EC"/>
</dbReference>
<dbReference type="PROSITE" id="PS50887">
    <property type="entry name" value="GGDEF"/>
    <property type="match status" value="1"/>
</dbReference>
<evidence type="ECO:0000256" key="2">
    <source>
        <dbReference type="ARBA" id="ARBA00034247"/>
    </source>
</evidence>
<dbReference type="AlphaFoldDB" id="A0A6M4A6E8"/>
<dbReference type="PANTHER" id="PTHR45138">
    <property type="entry name" value="REGULATORY COMPONENTS OF SENSORY TRANSDUCTION SYSTEM"/>
    <property type="match status" value="1"/>
</dbReference>
<dbReference type="EMBL" id="CP051152">
    <property type="protein sequence ID" value="QJQ05649.1"/>
    <property type="molecule type" value="Genomic_DNA"/>
</dbReference>
<dbReference type="Gene3D" id="3.30.450.20">
    <property type="entry name" value="PAS domain"/>
    <property type="match status" value="1"/>
</dbReference>
<dbReference type="KEGG" id="upi:EJG51_007055"/>
<dbReference type="InterPro" id="IPR050469">
    <property type="entry name" value="Diguanylate_Cyclase"/>
</dbReference>
<dbReference type="GO" id="GO:0043709">
    <property type="term" value="P:cell adhesion involved in single-species biofilm formation"/>
    <property type="evidence" value="ECO:0007669"/>
    <property type="project" value="TreeGrafter"/>
</dbReference>
<dbReference type="Proteomes" id="UP000274350">
    <property type="component" value="Chromosome"/>
</dbReference>
<keyword evidence="5" id="KW-1185">Reference proteome</keyword>
<dbReference type="NCBIfam" id="TIGR00254">
    <property type="entry name" value="GGDEF"/>
    <property type="match status" value="1"/>
</dbReference>
<sequence>MTPAPSSRLDLASILNVINMGLIVVDSDENILMWNDWVAKSSEVPEAEALRKTIATAFKEAPSPAFLTALRNSLNYGLPVVLSNALHRSPLPLYTASDEAQERLRMHQSIAITPLPSSDGKRCCLIQISDSSNSIKREKMLRSHSEMLKRDATTDSLTGIYNRRFFDEHYKMALGQSLRQKLPLSIFMVDIDFFKEYNDFYGHPSGDKALIKVAQTLKSQLSRSSDVLARYGGEEFILILPNMPQEHALPFANKLRQAVWNAAIPHLRSKVAGQLSISIGVST</sequence>
<dbReference type="InterPro" id="IPR000160">
    <property type="entry name" value="GGDEF_dom"/>
</dbReference>
<dbReference type="GO" id="GO:0005886">
    <property type="term" value="C:plasma membrane"/>
    <property type="evidence" value="ECO:0007669"/>
    <property type="project" value="TreeGrafter"/>
</dbReference>
<dbReference type="InterPro" id="IPR035965">
    <property type="entry name" value="PAS-like_dom_sf"/>
</dbReference>
<evidence type="ECO:0000259" key="3">
    <source>
        <dbReference type="PROSITE" id="PS50887"/>
    </source>
</evidence>
<dbReference type="InterPro" id="IPR043128">
    <property type="entry name" value="Rev_trsase/Diguanyl_cyclase"/>
</dbReference>
<gene>
    <name evidence="4" type="ORF">EJG51_007055</name>
</gene>
<name>A0A6M4A6E8_9BURK</name>
<protein>
    <recommendedName>
        <fullName evidence="1">diguanylate cyclase</fullName>
        <ecNumber evidence="1">2.7.7.65</ecNumber>
    </recommendedName>
</protein>
<dbReference type="EC" id="2.7.7.65" evidence="1"/>
<dbReference type="Gene3D" id="3.30.70.270">
    <property type="match status" value="1"/>
</dbReference>
<comment type="catalytic activity">
    <reaction evidence="2">
        <text>2 GTP = 3',3'-c-di-GMP + 2 diphosphate</text>
        <dbReference type="Rhea" id="RHEA:24898"/>
        <dbReference type="ChEBI" id="CHEBI:33019"/>
        <dbReference type="ChEBI" id="CHEBI:37565"/>
        <dbReference type="ChEBI" id="CHEBI:58805"/>
        <dbReference type="EC" id="2.7.7.65"/>
    </reaction>
</comment>
<dbReference type="SUPFAM" id="SSF55073">
    <property type="entry name" value="Nucleotide cyclase"/>
    <property type="match status" value="1"/>
</dbReference>
<evidence type="ECO:0000313" key="5">
    <source>
        <dbReference type="Proteomes" id="UP000274350"/>
    </source>
</evidence>